<keyword evidence="5" id="KW-0732">Signal</keyword>
<dbReference type="PANTHER" id="PTHR27005:SF515">
    <property type="entry name" value="WALL-ASSOCIATED RECEPTOR KINASE-LIKE 10-RELATED"/>
    <property type="match status" value="1"/>
</dbReference>
<dbReference type="Gene3D" id="1.10.510.10">
    <property type="entry name" value="Transferase(Phosphotransferase) domain 1"/>
    <property type="match status" value="1"/>
</dbReference>
<keyword evidence="7 14" id="KW-0418">Kinase</keyword>
<comment type="catalytic activity">
    <reaction evidence="11">
        <text>L-seryl-[protein] + ATP = O-phospho-L-seryl-[protein] + ADP + H(+)</text>
        <dbReference type="Rhea" id="RHEA:17989"/>
        <dbReference type="Rhea" id="RHEA-COMP:9863"/>
        <dbReference type="Rhea" id="RHEA-COMP:11604"/>
        <dbReference type="ChEBI" id="CHEBI:15378"/>
        <dbReference type="ChEBI" id="CHEBI:29999"/>
        <dbReference type="ChEBI" id="CHEBI:30616"/>
        <dbReference type="ChEBI" id="CHEBI:83421"/>
        <dbReference type="ChEBI" id="CHEBI:456216"/>
    </reaction>
</comment>
<evidence type="ECO:0000256" key="3">
    <source>
        <dbReference type="ARBA" id="ARBA00022679"/>
    </source>
</evidence>
<evidence type="ECO:0000256" key="5">
    <source>
        <dbReference type="ARBA" id="ARBA00022729"/>
    </source>
</evidence>
<dbReference type="InterPro" id="IPR045274">
    <property type="entry name" value="WAK-like"/>
</dbReference>
<evidence type="ECO:0000256" key="2">
    <source>
        <dbReference type="ARBA" id="ARBA00022527"/>
    </source>
</evidence>
<comment type="catalytic activity">
    <reaction evidence="12">
        <text>L-threonyl-[protein] + ATP = O-phospho-L-threonyl-[protein] + ADP + H(+)</text>
        <dbReference type="Rhea" id="RHEA:46608"/>
        <dbReference type="Rhea" id="RHEA-COMP:11060"/>
        <dbReference type="Rhea" id="RHEA-COMP:11605"/>
        <dbReference type="ChEBI" id="CHEBI:15378"/>
        <dbReference type="ChEBI" id="CHEBI:30013"/>
        <dbReference type="ChEBI" id="CHEBI:30616"/>
        <dbReference type="ChEBI" id="CHEBI:61977"/>
        <dbReference type="ChEBI" id="CHEBI:456216"/>
    </reaction>
</comment>
<evidence type="ECO:0000313" key="15">
    <source>
        <dbReference type="Proteomes" id="UP000594638"/>
    </source>
</evidence>
<dbReference type="PROSITE" id="PS50011">
    <property type="entry name" value="PROTEIN_KINASE_DOM"/>
    <property type="match status" value="1"/>
</dbReference>
<evidence type="ECO:0000256" key="6">
    <source>
        <dbReference type="ARBA" id="ARBA00022741"/>
    </source>
</evidence>
<dbReference type="Pfam" id="PF07714">
    <property type="entry name" value="PK_Tyr_Ser-Thr"/>
    <property type="match status" value="1"/>
</dbReference>
<protein>
    <submittedName>
        <fullName evidence="14">Serine threonine kinase</fullName>
    </submittedName>
</protein>
<dbReference type="Gene3D" id="3.30.200.20">
    <property type="entry name" value="Phosphorylase Kinase, domain 1"/>
    <property type="match status" value="1"/>
</dbReference>
<dbReference type="OrthoDB" id="4062651at2759"/>
<evidence type="ECO:0000256" key="9">
    <source>
        <dbReference type="ARBA" id="ARBA00022989"/>
    </source>
</evidence>
<sequence length="299" mass="33668">MLMNARIIHVMNLQPAIAFQVITVVNVGKDISVMAEKMVLIAFSCNLQHTPIVNADVLERMKLFRSKELEKATDRFNESRIIGKGGRGTVYKGMLSDGRIVAVKKSQSVNANQQEEFINEVVILSQINQRNIVKLLGCCLESEVPLLVYEFISNGTLFDLIHDESPNFPFSWDVRLRIAAEVANALAYLHYASSIPIYHRDIKSNNMLLDEKYSAKVSDFGILRSIALHQTHLTTKVKGTFGYLDLEYFQSNQFTEKSDAYSFGVVMVELLIGQKPISSSPSEEELSLVTRFLLSIRGK</sequence>
<proteinExistence type="predicted"/>
<dbReference type="InterPro" id="IPR000719">
    <property type="entry name" value="Prot_kinase_dom"/>
</dbReference>
<comment type="subcellular location">
    <subcellularLocation>
        <location evidence="1">Membrane</location>
        <topology evidence="1">Single-pass type I membrane protein</topology>
    </subcellularLocation>
</comment>
<reference evidence="14 15" key="1">
    <citation type="submission" date="2019-12" db="EMBL/GenBank/DDBJ databases">
        <authorList>
            <person name="Alioto T."/>
            <person name="Alioto T."/>
            <person name="Gomez Garrido J."/>
        </authorList>
    </citation>
    <scope>NUCLEOTIDE SEQUENCE [LARGE SCALE GENOMIC DNA]</scope>
</reference>
<dbReference type="Proteomes" id="UP000594638">
    <property type="component" value="Unassembled WGS sequence"/>
</dbReference>
<keyword evidence="4" id="KW-0812">Transmembrane</keyword>
<dbReference type="Gramene" id="OE9A091018T1">
    <property type="protein sequence ID" value="OE9A091018C1"/>
    <property type="gene ID" value="OE9A091018"/>
</dbReference>
<keyword evidence="8" id="KW-0067">ATP-binding</keyword>
<evidence type="ECO:0000256" key="7">
    <source>
        <dbReference type="ARBA" id="ARBA00022777"/>
    </source>
</evidence>
<evidence type="ECO:0000259" key="13">
    <source>
        <dbReference type="PROSITE" id="PS50011"/>
    </source>
</evidence>
<feature type="domain" description="Protein kinase" evidence="13">
    <location>
        <begin position="76"/>
        <end position="299"/>
    </location>
</feature>
<evidence type="ECO:0000256" key="1">
    <source>
        <dbReference type="ARBA" id="ARBA00004479"/>
    </source>
</evidence>
<keyword evidence="9" id="KW-1133">Transmembrane helix</keyword>
<dbReference type="SMART" id="SM00220">
    <property type="entry name" value="S_TKc"/>
    <property type="match status" value="1"/>
</dbReference>
<dbReference type="InterPro" id="IPR011009">
    <property type="entry name" value="Kinase-like_dom_sf"/>
</dbReference>
<evidence type="ECO:0000256" key="11">
    <source>
        <dbReference type="ARBA" id="ARBA00047558"/>
    </source>
</evidence>
<gene>
    <name evidence="14" type="ORF">OLEA9_A091018</name>
</gene>
<comment type="caution">
    <text evidence="14">The sequence shown here is derived from an EMBL/GenBank/DDBJ whole genome shotgun (WGS) entry which is preliminary data.</text>
</comment>
<dbReference type="EMBL" id="CACTIH010007249">
    <property type="protein sequence ID" value="CAA3005691.1"/>
    <property type="molecule type" value="Genomic_DNA"/>
</dbReference>
<evidence type="ECO:0000256" key="4">
    <source>
        <dbReference type="ARBA" id="ARBA00022692"/>
    </source>
</evidence>
<dbReference type="FunFam" id="3.30.200.20:FF:000043">
    <property type="entry name" value="Wall-associated receptor kinase 2"/>
    <property type="match status" value="1"/>
</dbReference>
<dbReference type="SUPFAM" id="SSF56112">
    <property type="entry name" value="Protein kinase-like (PK-like)"/>
    <property type="match status" value="1"/>
</dbReference>
<accession>A0A8S0TLK2</accession>
<organism evidence="14 15">
    <name type="scientific">Olea europaea subsp. europaea</name>
    <dbReference type="NCBI Taxonomy" id="158383"/>
    <lineage>
        <taxon>Eukaryota</taxon>
        <taxon>Viridiplantae</taxon>
        <taxon>Streptophyta</taxon>
        <taxon>Embryophyta</taxon>
        <taxon>Tracheophyta</taxon>
        <taxon>Spermatophyta</taxon>
        <taxon>Magnoliopsida</taxon>
        <taxon>eudicotyledons</taxon>
        <taxon>Gunneridae</taxon>
        <taxon>Pentapetalae</taxon>
        <taxon>asterids</taxon>
        <taxon>lamiids</taxon>
        <taxon>Lamiales</taxon>
        <taxon>Oleaceae</taxon>
        <taxon>Oleeae</taxon>
        <taxon>Olea</taxon>
    </lineage>
</organism>
<keyword evidence="15" id="KW-1185">Reference proteome</keyword>
<keyword evidence="10" id="KW-0472">Membrane</keyword>
<evidence type="ECO:0000313" key="14">
    <source>
        <dbReference type="EMBL" id="CAA3005691.1"/>
    </source>
</evidence>
<dbReference type="PANTHER" id="PTHR27005">
    <property type="entry name" value="WALL-ASSOCIATED RECEPTOR KINASE-LIKE 21"/>
    <property type="match status" value="1"/>
</dbReference>
<dbReference type="GO" id="GO:0004674">
    <property type="term" value="F:protein serine/threonine kinase activity"/>
    <property type="evidence" value="ECO:0007669"/>
    <property type="project" value="UniProtKB-KW"/>
</dbReference>
<dbReference type="AlphaFoldDB" id="A0A8S0TLK2"/>
<dbReference type="InterPro" id="IPR001245">
    <property type="entry name" value="Ser-Thr/Tyr_kinase_cat_dom"/>
</dbReference>
<keyword evidence="3" id="KW-0808">Transferase</keyword>
<evidence type="ECO:0000256" key="8">
    <source>
        <dbReference type="ARBA" id="ARBA00022840"/>
    </source>
</evidence>
<name>A0A8S0TLK2_OLEEU</name>
<evidence type="ECO:0000256" key="10">
    <source>
        <dbReference type="ARBA" id="ARBA00023136"/>
    </source>
</evidence>
<dbReference type="GO" id="GO:0005524">
    <property type="term" value="F:ATP binding"/>
    <property type="evidence" value="ECO:0007669"/>
    <property type="project" value="UniProtKB-KW"/>
</dbReference>
<dbReference type="GO" id="GO:0005886">
    <property type="term" value="C:plasma membrane"/>
    <property type="evidence" value="ECO:0007669"/>
    <property type="project" value="TreeGrafter"/>
</dbReference>
<dbReference type="GO" id="GO:0007166">
    <property type="term" value="P:cell surface receptor signaling pathway"/>
    <property type="evidence" value="ECO:0007669"/>
    <property type="project" value="InterPro"/>
</dbReference>
<dbReference type="InterPro" id="IPR008271">
    <property type="entry name" value="Ser/Thr_kinase_AS"/>
</dbReference>
<keyword evidence="2" id="KW-0723">Serine/threonine-protein kinase</keyword>
<keyword evidence="6" id="KW-0547">Nucleotide-binding</keyword>
<dbReference type="PROSITE" id="PS00108">
    <property type="entry name" value="PROTEIN_KINASE_ST"/>
    <property type="match status" value="1"/>
</dbReference>
<evidence type="ECO:0000256" key="12">
    <source>
        <dbReference type="ARBA" id="ARBA00047951"/>
    </source>
</evidence>